<evidence type="ECO:0000313" key="2">
    <source>
        <dbReference type="Proteomes" id="UP000738376"/>
    </source>
</evidence>
<protein>
    <submittedName>
        <fullName evidence="1">Late competence development ComFB family protein</fullName>
    </submittedName>
</protein>
<sequence>MESCRNVLIEFVYREAHAQIQSLGSGIRHKYNVDEVIAYALNRLPAMFASTDIELQQKRQECILMRENITKMTRQALIAVRRDPLRQPQPLADIELANAPYALLGVQELLGWQNLMWCDVPKALEESLENAIAKYNSGNLSPRVSKYGALGRRQINTQMYLTKTSQKCSVAPESKQREYDAYMIESNHLVHSLERLVIRMAQNRAQNFPPSELKFIRLEDVLARTLNRLPPLYATSEKGLNHLRYYAQMNIGSEVAIIVHEEMLEVRNLSYQKIDPLMFQRIRHEREHSLVKVRKLLLNRDVRWQNLLEVVSQSLELAKNGKVCWERSPSKTSVM</sequence>
<dbReference type="RefSeq" id="WP_169363728.1">
    <property type="nucleotide sequence ID" value="NZ_JAAVJL010000001.1"/>
</dbReference>
<dbReference type="Pfam" id="PF10719">
    <property type="entry name" value="ComFB"/>
    <property type="match status" value="2"/>
</dbReference>
<name>A0ABX1LTP5_9CYAN</name>
<organism evidence="1 2">
    <name type="scientific">Pseudanabaena yagii GIHE-NHR1</name>
    <dbReference type="NCBI Taxonomy" id="2722753"/>
    <lineage>
        <taxon>Bacteria</taxon>
        <taxon>Bacillati</taxon>
        <taxon>Cyanobacteriota</taxon>
        <taxon>Cyanophyceae</taxon>
        <taxon>Pseudanabaenales</taxon>
        <taxon>Pseudanabaenaceae</taxon>
        <taxon>Pseudanabaena</taxon>
        <taxon>Pseudanabaena yagii</taxon>
    </lineage>
</organism>
<dbReference type="InterPro" id="IPR019657">
    <property type="entry name" value="ComFB"/>
</dbReference>
<accession>A0ABX1LTP5</accession>
<comment type="caution">
    <text evidence="1">The sequence shown here is derived from an EMBL/GenBank/DDBJ whole genome shotgun (WGS) entry which is preliminary data.</text>
</comment>
<keyword evidence="2" id="KW-1185">Reference proteome</keyword>
<evidence type="ECO:0000313" key="1">
    <source>
        <dbReference type="EMBL" id="NMF58885.1"/>
    </source>
</evidence>
<dbReference type="EMBL" id="JAAVJL010000001">
    <property type="protein sequence ID" value="NMF58885.1"/>
    <property type="molecule type" value="Genomic_DNA"/>
</dbReference>
<reference evidence="1 2" key="1">
    <citation type="submission" date="2020-03" db="EMBL/GenBank/DDBJ databases">
        <title>Draft Genome Sequence of 2-Methylisoborneol Producing Pseudanabaena yagii Strain GIHE-NHR1 Isolated from North Han River in South Korea.</title>
        <authorList>
            <person name="Jeong J."/>
        </authorList>
    </citation>
    <scope>NUCLEOTIDE SEQUENCE [LARGE SCALE GENOMIC DNA]</scope>
    <source>
        <strain evidence="1 2">GIHE-NHR1</strain>
    </source>
</reference>
<proteinExistence type="predicted"/>
<gene>
    <name evidence="1" type="ORF">HC246_12825</name>
</gene>
<dbReference type="Proteomes" id="UP000738376">
    <property type="component" value="Unassembled WGS sequence"/>
</dbReference>